<dbReference type="AlphaFoldDB" id="A0A150RVW4"/>
<sequence>MSAQVGFGPTTTHREIGETVVRWFTHTRMAEVCGLFAGPTVPSKLRKVLPKGPQGAASVAASAALQGVARAFLDLQQARHDADYDPSKRFTRQGVLTHVGQAEQAFKDWDVAISDPFRPVFLLLMLTGDGVIKDR</sequence>
<protein>
    <submittedName>
        <fullName evidence="1">Uncharacterized protein</fullName>
    </submittedName>
</protein>
<reference evidence="1 2" key="1">
    <citation type="submission" date="2014-02" db="EMBL/GenBank/DDBJ databases">
        <title>The small core and large imbalanced accessory genome model reveals a collaborative survival strategy of Sorangium cellulosum strains in nature.</title>
        <authorList>
            <person name="Han K."/>
            <person name="Peng R."/>
            <person name="Blom J."/>
            <person name="Li Y.-Z."/>
        </authorList>
    </citation>
    <scope>NUCLEOTIDE SEQUENCE [LARGE SCALE GENOMIC DNA]</scope>
    <source>
        <strain evidence="1 2">So0011-07</strain>
    </source>
</reference>
<evidence type="ECO:0000313" key="1">
    <source>
        <dbReference type="EMBL" id="KYF84266.1"/>
    </source>
</evidence>
<accession>A0A150RVW4</accession>
<dbReference type="EMBL" id="JEMB01001959">
    <property type="protein sequence ID" value="KYF84266.1"/>
    <property type="molecule type" value="Genomic_DNA"/>
</dbReference>
<name>A0A150RVW4_SORCE</name>
<comment type="caution">
    <text evidence="1">The sequence shown here is derived from an EMBL/GenBank/DDBJ whole genome shotgun (WGS) entry which is preliminary data.</text>
</comment>
<dbReference type="Gene3D" id="1.20.120.330">
    <property type="entry name" value="Nucleotidyltransferases domain 2"/>
    <property type="match status" value="1"/>
</dbReference>
<proteinExistence type="predicted"/>
<organism evidence="1 2">
    <name type="scientific">Sorangium cellulosum</name>
    <name type="common">Polyangium cellulosum</name>
    <dbReference type="NCBI Taxonomy" id="56"/>
    <lineage>
        <taxon>Bacteria</taxon>
        <taxon>Pseudomonadati</taxon>
        <taxon>Myxococcota</taxon>
        <taxon>Polyangia</taxon>
        <taxon>Polyangiales</taxon>
        <taxon>Polyangiaceae</taxon>
        <taxon>Sorangium</taxon>
    </lineage>
</organism>
<evidence type="ECO:0000313" key="2">
    <source>
        <dbReference type="Proteomes" id="UP000075635"/>
    </source>
</evidence>
<gene>
    <name evidence="1" type="ORF">BE17_39360</name>
</gene>
<dbReference type="Proteomes" id="UP000075635">
    <property type="component" value="Unassembled WGS sequence"/>
</dbReference>